<dbReference type="GO" id="GO:0006355">
    <property type="term" value="P:regulation of DNA-templated transcription"/>
    <property type="evidence" value="ECO:0007669"/>
    <property type="project" value="InterPro"/>
</dbReference>
<dbReference type="EMBL" id="KQ947408">
    <property type="protein sequence ID" value="KUJ21211.1"/>
    <property type="molecule type" value="Genomic_DNA"/>
</dbReference>
<dbReference type="AlphaFoldDB" id="A0A194XM46"/>
<feature type="region of interest" description="Disordered" evidence="1">
    <location>
        <begin position="185"/>
        <end position="218"/>
    </location>
</feature>
<organism evidence="2 3">
    <name type="scientific">Mollisia scopiformis</name>
    <name type="common">Conifer needle endophyte fungus</name>
    <name type="synonym">Phialocephala scopiformis</name>
    <dbReference type="NCBI Taxonomy" id="149040"/>
    <lineage>
        <taxon>Eukaryota</taxon>
        <taxon>Fungi</taxon>
        <taxon>Dikarya</taxon>
        <taxon>Ascomycota</taxon>
        <taxon>Pezizomycotina</taxon>
        <taxon>Leotiomycetes</taxon>
        <taxon>Helotiales</taxon>
        <taxon>Mollisiaceae</taxon>
        <taxon>Mollisia</taxon>
    </lineage>
</organism>
<proteinExistence type="predicted"/>
<feature type="compositionally biased region" description="Polar residues" evidence="1">
    <location>
        <begin position="185"/>
        <end position="197"/>
    </location>
</feature>
<dbReference type="PANTHER" id="PTHR36167">
    <property type="entry name" value="C2H2 FINGER DOMAIN TRANSCRIPTION FACTOR (EUROFUNG)-RELATED"/>
    <property type="match status" value="1"/>
</dbReference>
<keyword evidence="3" id="KW-1185">Reference proteome</keyword>
<sequence>MDAIGFIASIAQLAGAGLTLSKALYEYSSSVSNAPKKLNDLAQDVQLTSPVLERLSEVFTEATMRAFVRPGALHTAQEAIAGCSDIFGEMRVLIEEGRKGMGKFMLPFKESKIQLLNARLASLKSTLQLLLQVLQYASSVNVDPSVSQFSLNGSWLMSQFKTLIDEREEAKRNLELLKAEIGSINSGVGEPSNSSSKPQEKPSTTEEIGASDAQSTSIPKEQAGLVGNGSVSLSAYLPVTLSSTIPASQDKKNEQKPTTALSRPGSILSNESRRSFFCWPCSRKVKSHELAPYPTPHPEPYHLSPVSLSAGEGTGYLPPTLYQHDTQSYSYASPPSAYANLERYGPEGITEMSGATTASIPRPAELGDYF</sequence>
<dbReference type="Proteomes" id="UP000070700">
    <property type="component" value="Unassembled WGS sequence"/>
</dbReference>
<accession>A0A194XM46</accession>
<name>A0A194XM46_MOLSC</name>
<reference evidence="2 3" key="1">
    <citation type="submission" date="2015-10" db="EMBL/GenBank/DDBJ databases">
        <title>Full genome of DAOMC 229536 Phialocephala scopiformis, a fungal endophyte of spruce producing the potent anti-insectan compound rugulosin.</title>
        <authorList>
            <consortium name="DOE Joint Genome Institute"/>
            <person name="Walker A.K."/>
            <person name="Frasz S.L."/>
            <person name="Seifert K.A."/>
            <person name="Miller J.D."/>
            <person name="Mondo S.J."/>
            <person name="Labutti K."/>
            <person name="Lipzen A."/>
            <person name="Dockter R."/>
            <person name="Kennedy M."/>
            <person name="Grigoriev I.V."/>
            <person name="Spatafora J.W."/>
        </authorList>
    </citation>
    <scope>NUCLEOTIDE SEQUENCE [LARGE SCALE GENOMIC DNA]</scope>
    <source>
        <strain evidence="2 3">CBS 120377</strain>
    </source>
</reference>
<dbReference type="OrthoDB" id="5431013at2759"/>
<dbReference type="KEGG" id="psco:LY89DRAFT_681800"/>
<evidence type="ECO:0000313" key="2">
    <source>
        <dbReference type="EMBL" id="KUJ21211.1"/>
    </source>
</evidence>
<dbReference type="GeneID" id="28824098"/>
<protein>
    <recommendedName>
        <fullName evidence="4">Fungal N-terminal domain-containing protein</fullName>
    </recommendedName>
</protein>
<evidence type="ECO:0000256" key="1">
    <source>
        <dbReference type="SAM" id="MobiDB-lite"/>
    </source>
</evidence>
<evidence type="ECO:0008006" key="4">
    <source>
        <dbReference type="Google" id="ProtNLM"/>
    </source>
</evidence>
<dbReference type="STRING" id="149040.A0A194XM46"/>
<dbReference type="InParanoid" id="A0A194XM46"/>
<dbReference type="InterPro" id="IPR039327">
    <property type="entry name" value="CON7-like"/>
</dbReference>
<feature type="region of interest" description="Disordered" evidence="1">
    <location>
        <begin position="247"/>
        <end position="266"/>
    </location>
</feature>
<dbReference type="PANTHER" id="PTHR36167:SF4">
    <property type="entry name" value="FUNGAL N-TERMINAL DOMAIN-CONTAINING PROTEIN"/>
    <property type="match status" value="1"/>
</dbReference>
<feature type="compositionally biased region" description="Polar residues" evidence="1">
    <location>
        <begin position="205"/>
        <end position="218"/>
    </location>
</feature>
<gene>
    <name evidence="2" type="ORF">LY89DRAFT_681800</name>
</gene>
<evidence type="ECO:0000313" key="3">
    <source>
        <dbReference type="Proteomes" id="UP000070700"/>
    </source>
</evidence>
<dbReference type="RefSeq" id="XP_018075566.1">
    <property type="nucleotide sequence ID" value="XM_018214372.1"/>
</dbReference>